<dbReference type="AlphaFoldDB" id="A0A1J4V2Z8"/>
<accession>A0A1J4V2Z8</accession>
<organism evidence="3 4">
    <name type="scientific">Candidatus Nomurabacteria bacterium CG1_02_47_685</name>
    <dbReference type="NCBI Taxonomy" id="1805282"/>
    <lineage>
        <taxon>Bacteria</taxon>
        <taxon>Candidatus Nomuraibacteriota</taxon>
    </lineage>
</organism>
<dbReference type="EMBL" id="MNVO01000065">
    <property type="protein sequence ID" value="OIO31516.1"/>
    <property type="molecule type" value="Genomic_DNA"/>
</dbReference>
<dbReference type="GO" id="GO:0016857">
    <property type="term" value="F:racemase and epimerase activity, acting on carbohydrates and derivatives"/>
    <property type="evidence" value="ECO:0007669"/>
    <property type="project" value="InterPro"/>
</dbReference>
<dbReference type="Gene3D" id="3.20.20.70">
    <property type="entry name" value="Aldolase class I"/>
    <property type="match status" value="1"/>
</dbReference>
<evidence type="ECO:0000256" key="2">
    <source>
        <dbReference type="ARBA" id="ARBA00023235"/>
    </source>
</evidence>
<dbReference type="SUPFAM" id="SSF51366">
    <property type="entry name" value="Ribulose-phoshate binding barrel"/>
    <property type="match status" value="1"/>
</dbReference>
<keyword evidence="2" id="KW-0413">Isomerase</keyword>
<reference evidence="3 4" key="1">
    <citation type="journal article" date="2016" name="Environ. Microbiol.">
        <title>Genomic resolution of a cold subsurface aquifer community provides metabolic insights for novel microbes adapted to high CO concentrations.</title>
        <authorList>
            <person name="Probst A.J."/>
            <person name="Castelle C.J."/>
            <person name="Singh A."/>
            <person name="Brown C.T."/>
            <person name="Anantharaman K."/>
            <person name="Sharon I."/>
            <person name="Hug L.A."/>
            <person name="Burstein D."/>
            <person name="Emerson J.B."/>
            <person name="Thomas B.C."/>
            <person name="Banfield J.F."/>
        </authorList>
    </citation>
    <scope>NUCLEOTIDE SEQUENCE [LARGE SCALE GENOMIC DNA]</scope>
    <source>
        <strain evidence="3">CG1_02_47_685</strain>
    </source>
</reference>
<evidence type="ECO:0000313" key="3">
    <source>
        <dbReference type="EMBL" id="OIO31516.1"/>
    </source>
</evidence>
<protein>
    <recommendedName>
        <fullName evidence="5">Ribulose-phosphate 3-epimerase</fullName>
    </recommendedName>
</protein>
<sequence length="223" mass="24754">MEVIPAIMPHSRSEMDAYAERFIGLVAAMQIDVMDGVFVPEKTWPYRDSFNAIRIEPLSRASEIAYEIDLMVDRPEDILGYWIQAGAKRVIVHIESTDSFIEILEHFGDVVNIGVAINIGTPVETLFEYLDNESLARNVAFVQCMGIARIGFQGQPFDMNVINTLRGLRKRYPKLIMSVDGGINFETAEHVVRAGANRIVSGSAILGSKDAAHAIERLKSISA</sequence>
<proteinExistence type="predicted"/>
<dbReference type="Pfam" id="PF00834">
    <property type="entry name" value="Ribul_P_3_epim"/>
    <property type="match status" value="1"/>
</dbReference>
<evidence type="ECO:0000256" key="1">
    <source>
        <dbReference type="ARBA" id="ARBA00022723"/>
    </source>
</evidence>
<gene>
    <name evidence="3" type="ORF">AUJ44_04490</name>
</gene>
<evidence type="ECO:0008006" key="5">
    <source>
        <dbReference type="Google" id="ProtNLM"/>
    </source>
</evidence>
<dbReference type="InterPro" id="IPR011060">
    <property type="entry name" value="RibuloseP-bd_barrel"/>
</dbReference>
<dbReference type="InterPro" id="IPR000056">
    <property type="entry name" value="Ribul_P_3_epim-like"/>
</dbReference>
<dbReference type="Proteomes" id="UP000183206">
    <property type="component" value="Unassembled WGS sequence"/>
</dbReference>
<name>A0A1J4V2Z8_9BACT</name>
<dbReference type="PANTHER" id="PTHR11749">
    <property type="entry name" value="RIBULOSE-5-PHOSPHATE-3-EPIMERASE"/>
    <property type="match status" value="1"/>
</dbReference>
<comment type="caution">
    <text evidence="3">The sequence shown here is derived from an EMBL/GenBank/DDBJ whole genome shotgun (WGS) entry which is preliminary data.</text>
</comment>
<dbReference type="STRING" id="1805282.AUJ44_04490"/>
<dbReference type="InterPro" id="IPR013785">
    <property type="entry name" value="Aldolase_TIM"/>
</dbReference>
<keyword evidence="1" id="KW-0479">Metal-binding</keyword>
<dbReference type="GO" id="GO:0046872">
    <property type="term" value="F:metal ion binding"/>
    <property type="evidence" value="ECO:0007669"/>
    <property type="project" value="UniProtKB-KW"/>
</dbReference>
<dbReference type="GO" id="GO:0005975">
    <property type="term" value="P:carbohydrate metabolic process"/>
    <property type="evidence" value="ECO:0007669"/>
    <property type="project" value="InterPro"/>
</dbReference>
<evidence type="ECO:0000313" key="4">
    <source>
        <dbReference type="Proteomes" id="UP000183206"/>
    </source>
</evidence>